<organism evidence="4 5">
    <name type="scientific">Lachnellula arida</name>
    <dbReference type="NCBI Taxonomy" id="1316785"/>
    <lineage>
        <taxon>Eukaryota</taxon>
        <taxon>Fungi</taxon>
        <taxon>Dikarya</taxon>
        <taxon>Ascomycota</taxon>
        <taxon>Pezizomycotina</taxon>
        <taxon>Leotiomycetes</taxon>
        <taxon>Helotiales</taxon>
        <taxon>Lachnaceae</taxon>
        <taxon>Lachnellula</taxon>
    </lineage>
</organism>
<evidence type="ECO:0000313" key="5">
    <source>
        <dbReference type="Proteomes" id="UP000469559"/>
    </source>
</evidence>
<keyword evidence="2" id="KW-1133">Transmembrane helix</keyword>
<gene>
    <name evidence="4" type="ORF">LARI1_G000524</name>
</gene>
<feature type="transmembrane region" description="Helical" evidence="2">
    <location>
        <begin position="148"/>
        <end position="169"/>
    </location>
</feature>
<dbReference type="AlphaFoldDB" id="A0A8T9BNJ2"/>
<reference evidence="4 5" key="1">
    <citation type="submission" date="2018-05" db="EMBL/GenBank/DDBJ databases">
        <title>Whole genome sequencing for identification of molecular markers to develop diagnostic detection tools for the regulated plant pathogen Lachnellula willkommii.</title>
        <authorList>
            <person name="Giroux E."/>
            <person name="Bilodeau G."/>
        </authorList>
    </citation>
    <scope>NUCLEOTIDE SEQUENCE [LARGE SCALE GENOMIC DNA]</scope>
    <source>
        <strain evidence="4 5">CBS 203.66</strain>
    </source>
</reference>
<dbReference type="OrthoDB" id="5343688at2759"/>
<dbReference type="InterPro" id="IPR016181">
    <property type="entry name" value="Acyl_CoA_acyltransferase"/>
</dbReference>
<evidence type="ECO:0000313" key="4">
    <source>
        <dbReference type="EMBL" id="TVY21557.1"/>
    </source>
</evidence>
<proteinExistence type="predicted"/>
<dbReference type="GO" id="GO:0016747">
    <property type="term" value="F:acyltransferase activity, transferring groups other than amino-acyl groups"/>
    <property type="evidence" value="ECO:0007669"/>
    <property type="project" value="InterPro"/>
</dbReference>
<keyword evidence="2" id="KW-0472">Membrane</keyword>
<evidence type="ECO:0000256" key="1">
    <source>
        <dbReference type="SAM" id="MobiDB-lite"/>
    </source>
</evidence>
<protein>
    <recommendedName>
        <fullName evidence="3">N-acetyltransferase domain-containing protein</fullName>
    </recommendedName>
</protein>
<feature type="domain" description="N-acetyltransferase" evidence="3">
    <location>
        <begin position="223"/>
        <end position="297"/>
    </location>
</feature>
<evidence type="ECO:0000259" key="3">
    <source>
        <dbReference type="Pfam" id="PF00583"/>
    </source>
</evidence>
<dbReference type="InterPro" id="IPR000182">
    <property type="entry name" value="GNAT_dom"/>
</dbReference>
<accession>A0A8T9BNJ2</accession>
<dbReference type="Pfam" id="PF00583">
    <property type="entry name" value="Acetyltransf_1"/>
    <property type="match status" value="1"/>
</dbReference>
<dbReference type="Proteomes" id="UP000469559">
    <property type="component" value="Unassembled WGS sequence"/>
</dbReference>
<feature type="transmembrane region" description="Helical" evidence="2">
    <location>
        <begin position="175"/>
        <end position="193"/>
    </location>
</feature>
<comment type="caution">
    <text evidence="4">The sequence shown here is derived from an EMBL/GenBank/DDBJ whole genome shotgun (WGS) entry which is preliminary data.</text>
</comment>
<dbReference type="EMBL" id="QGMF01000012">
    <property type="protein sequence ID" value="TVY21557.1"/>
    <property type="molecule type" value="Genomic_DNA"/>
</dbReference>
<sequence length="342" mass="36962">MARHHAHAHVHHHIQELDLSSKMGHTDTNTNTIADRMNTVPGFKTSAAFFTFLRANLVLPPSTLNSNTSTPLLYPSTSQTLPPLAFPPSSLANMTSMPDELPAPTKPLASIPPLTTRVLVSEPDKVAALKLVADSIAQQRQSASRAAIFHPLTIAVYIGLLASVSHVLYKTREDLGIVATTGAGVTMACLILVRGLTSGYINLAEEINWNFLKVNKNEGEEDVVIGSRYGEEIIGALVLRLERNGNGSGKKGRKLGGQGVVRAWTVRIKYRGKGVGTELLEEAVRVTRERMGGSAEVGFAAEHANSKMVLPELFNGVFRKRETKAAKLLDGVVGSFEGKKKR</sequence>
<dbReference type="CDD" id="cd04301">
    <property type="entry name" value="NAT_SF"/>
    <property type="match status" value="1"/>
</dbReference>
<name>A0A8T9BNJ2_9HELO</name>
<feature type="region of interest" description="Disordered" evidence="1">
    <location>
        <begin position="1"/>
        <end position="25"/>
    </location>
</feature>
<keyword evidence="2" id="KW-0812">Transmembrane</keyword>
<evidence type="ECO:0000256" key="2">
    <source>
        <dbReference type="SAM" id="Phobius"/>
    </source>
</evidence>
<dbReference type="Gene3D" id="3.40.630.30">
    <property type="match status" value="1"/>
</dbReference>
<keyword evidence="5" id="KW-1185">Reference proteome</keyword>
<dbReference type="SUPFAM" id="SSF55729">
    <property type="entry name" value="Acyl-CoA N-acyltransferases (Nat)"/>
    <property type="match status" value="1"/>
</dbReference>
<feature type="compositionally biased region" description="Basic residues" evidence="1">
    <location>
        <begin position="1"/>
        <end position="12"/>
    </location>
</feature>